<dbReference type="Proteomes" id="UP001314681">
    <property type="component" value="Unassembled WGS sequence"/>
</dbReference>
<accession>A0ABS6KBT9</accession>
<feature type="transmembrane region" description="Helical" evidence="1">
    <location>
        <begin position="164"/>
        <end position="181"/>
    </location>
</feature>
<name>A0ABS6KBT9_9FIRM</name>
<evidence type="ECO:0000313" key="4">
    <source>
        <dbReference type="Proteomes" id="UP001314681"/>
    </source>
</evidence>
<feature type="transmembrane region" description="Helical" evidence="1">
    <location>
        <begin position="187"/>
        <end position="205"/>
    </location>
</feature>
<evidence type="ECO:0000256" key="1">
    <source>
        <dbReference type="SAM" id="Phobius"/>
    </source>
</evidence>
<dbReference type="InterPro" id="IPR036938">
    <property type="entry name" value="PAP2/HPO_sf"/>
</dbReference>
<dbReference type="SUPFAM" id="SSF48317">
    <property type="entry name" value="Acid phosphatase/Vanadium-dependent haloperoxidase"/>
    <property type="match status" value="1"/>
</dbReference>
<keyword evidence="1" id="KW-0472">Membrane</keyword>
<dbReference type="EMBL" id="JAHQCX010000015">
    <property type="protein sequence ID" value="MBU9727959.1"/>
    <property type="molecule type" value="Genomic_DNA"/>
</dbReference>
<keyword evidence="1" id="KW-0812">Transmembrane</keyword>
<sequence>MERKTTGCSKQLVPAYAIIPLISCVIVNCLVYFGLASLASDWKHYDFTTSFDRMVPVVPWFVSIYLVCYLFWIVNYIMIARISKEHCMRFVTADMISRLICGVFYLLIPTTNVRPVLEGSGMWTELLRMIYQIDQATNLFPSIHCLVSWFCFIGIRGQKSIPRAYRIFSCVFAILVFVSTQVTKQHYIIDVIGGMVIAEAAYYLTHHTQFYRSVEKWMDRITGLLFGKKAPDSGKESLR</sequence>
<keyword evidence="4" id="KW-1185">Reference proteome</keyword>
<feature type="domain" description="Inositolphosphotransferase Aur1/Ipt1" evidence="2">
    <location>
        <begin position="61"/>
        <end position="204"/>
    </location>
</feature>
<organism evidence="3 4">
    <name type="scientific">Diplocloster modestus</name>
    <dbReference type="NCBI Taxonomy" id="2850322"/>
    <lineage>
        <taxon>Bacteria</taxon>
        <taxon>Bacillati</taxon>
        <taxon>Bacillota</taxon>
        <taxon>Clostridia</taxon>
        <taxon>Lachnospirales</taxon>
        <taxon>Lachnospiraceae</taxon>
        <taxon>Diplocloster</taxon>
    </lineage>
</organism>
<dbReference type="RefSeq" id="WP_158354297.1">
    <property type="nucleotide sequence ID" value="NZ_JAHQCX010000015.1"/>
</dbReference>
<evidence type="ECO:0000259" key="2">
    <source>
        <dbReference type="Pfam" id="PF14378"/>
    </source>
</evidence>
<feature type="transmembrane region" description="Helical" evidence="1">
    <location>
        <begin position="57"/>
        <end position="78"/>
    </location>
</feature>
<proteinExistence type="predicted"/>
<reference evidence="3 4" key="1">
    <citation type="submission" date="2021-06" db="EMBL/GenBank/DDBJ databases">
        <title>Description of novel taxa of the family Lachnospiraceae.</title>
        <authorList>
            <person name="Chaplin A.V."/>
            <person name="Sokolova S.R."/>
            <person name="Pikina A.P."/>
            <person name="Korzhanova M."/>
            <person name="Belova V."/>
            <person name="Korostin D."/>
            <person name="Efimov B.A."/>
        </authorList>
    </citation>
    <scope>NUCLEOTIDE SEQUENCE [LARGE SCALE GENOMIC DNA]</scope>
    <source>
        <strain evidence="3 4">ASD4241</strain>
    </source>
</reference>
<feature type="transmembrane region" description="Helical" evidence="1">
    <location>
        <begin position="90"/>
        <end position="109"/>
    </location>
</feature>
<keyword evidence="1" id="KW-1133">Transmembrane helix</keyword>
<dbReference type="InterPro" id="IPR026841">
    <property type="entry name" value="Aur1/Ipt1"/>
</dbReference>
<feature type="transmembrane region" description="Helical" evidence="1">
    <location>
        <begin position="129"/>
        <end position="152"/>
    </location>
</feature>
<comment type="caution">
    <text evidence="3">The sequence shown here is derived from an EMBL/GenBank/DDBJ whole genome shotgun (WGS) entry which is preliminary data.</text>
</comment>
<feature type="transmembrane region" description="Helical" evidence="1">
    <location>
        <begin position="12"/>
        <end position="37"/>
    </location>
</feature>
<dbReference type="Pfam" id="PF14378">
    <property type="entry name" value="PAP2_3"/>
    <property type="match status" value="1"/>
</dbReference>
<gene>
    <name evidence="3" type="ORF">KTH90_18270</name>
</gene>
<protein>
    <submittedName>
        <fullName evidence="3">Phosphatase PAP2 family protein</fullName>
    </submittedName>
</protein>
<evidence type="ECO:0000313" key="3">
    <source>
        <dbReference type="EMBL" id="MBU9727959.1"/>
    </source>
</evidence>